<evidence type="ECO:0000256" key="2">
    <source>
        <dbReference type="SAM" id="SignalP"/>
    </source>
</evidence>
<dbReference type="Proteomes" id="UP000322234">
    <property type="component" value="Unassembled WGS sequence"/>
</dbReference>
<accession>A0A6B0QVK5</accession>
<sequence length="133" mass="14874">MLLAQTARVYVVLILVKCSLLMLDQTTLIVQSDRNNVPCAFCPHVLNGTEIIPDFGGRIFSLPKAELQMKAAAQSGRSSKTREEREMRWGQMRKATEDNKKTLGSSAWYKSLKQKTYQGTDGRVAAMGKVMHP</sequence>
<feature type="region of interest" description="Disordered" evidence="1">
    <location>
        <begin position="71"/>
        <end position="98"/>
    </location>
</feature>
<name>A0A6B0QVK5_9CETA</name>
<feature type="signal peptide" evidence="2">
    <location>
        <begin position="1"/>
        <end position="18"/>
    </location>
</feature>
<comment type="caution">
    <text evidence="3">The sequence shown here is derived from an EMBL/GenBank/DDBJ whole genome shotgun (WGS) entry which is preliminary data.</text>
</comment>
<proteinExistence type="predicted"/>
<dbReference type="EMBL" id="VBQZ03000002">
    <property type="protein sequence ID" value="MXQ79654.1"/>
    <property type="molecule type" value="Genomic_DNA"/>
</dbReference>
<feature type="chain" id="PRO_5025626292" evidence="2">
    <location>
        <begin position="19"/>
        <end position="133"/>
    </location>
</feature>
<evidence type="ECO:0000313" key="4">
    <source>
        <dbReference type="Proteomes" id="UP000322234"/>
    </source>
</evidence>
<organism evidence="3 4">
    <name type="scientific">Bos mutus</name>
    <name type="common">wild yak</name>
    <dbReference type="NCBI Taxonomy" id="72004"/>
    <lineage>
        <taxon>Eukaryota</taxon>
        <taxon>Metazoa</taxon>
        <taxon>Chordata</taxon>
        <taxon>Craniata</taxon>
        <taxon>Vertebrata</taxon>
        <taxon>Euteleostomi</taxon>
        <taxon>Mammalia</taxon>
        <taxon>Eutheria</taxon>
        <taxon>Laurasiatheria</taxon>
        <taxon>Artiodactyla</taxon>
        <taxon>Ruminantia</taxon>
        <taxon>Pecora</taxon>
        <taxon>Bovidae</taxon>
        <taxon>Bovinae</taxon>
        <taxon>Bos</taxon>
    </lineage>
</organism>
<keyword evidence="4" id="KW-1185">Reference proteome</keyword>
<feature type="compositionally biased region" description="Basic and acidic residues" evidence="1">
    <location>
        <begin position="80"/>
        <end position="98"/>
    </location>
</feature>
<gene>
    <name evidence="3" type="ORF">E5288_WYG007132</name>
</gene>
<protein>
    <submittedName>
        <fullName evidence="3">Uncharacterized protein</fullName>
    </submittedName>
</protein>
<dbReference type="AlphaFoldDB" id="A0A6B0QVK5"/>
<evidence type="ECO:0000313" key="3">
    <source>
        <dbReference type="EMBL" id="MXQ79654.1"/>
    </source>
</evidence>
<evidence type="ECO:0000256" key="1">
    <source>
        <dbReference type="SAM" id="MobiDB-lite"/>
    </source>
</evidence>
<keyword evidence="2" id="KW-0732">Signal</keyword>
<reference evidence="3" key="1">
    <citation type="submission" date="2019-10" db="EMBL/GenBank/DDBJ databases">
        <title>The sequence and de novo assembly of the wild yak genome.</title>
        <authorList>
            <person name="Liu Y."/>
        </authorList>
    </citation>
    <scope>NUCLEOTIDE SEQUENCE [LARGE SCALE GENOMIC DNA]</scope>
    <source>
        <strain evidence="3">WY2019</strain>
    </source>
</reference>